<dbReference type="SUPFAM" id="SSF54197">
    <property type="entry name" value="HIT-like"/>
    <property type="match status" value="1"/>
</dbReference>
<evidence type="ECO:0000256" key="1">
    <source>
        <dbReference type="SAM" id="MobiDB-lite"/>
    </source>
</evidence>
<dbReference type="InterPro" id="IPR036265">
    <property type="entry name" value="HIT-like_sf"/>
</dbReference>
<evidence type="ECO:0000313" key="2">
    <source>
        <dbReference type="EMBL" id="KUN62967.1"/>
    </source>
</evidence>
<gene>
    <name evidence="2" type="ORF">AQJ54_28730</name>
</gene>
<name>A0A101RWD5_9ACTN</name>
<keyword evidence="3" id="KW-1185">Reference proteome</keyword>
<proteinExistence type="predicted"/>
<dbReference type="AlphaFoldDB" id="A0A101RWD5"/>
<dbReference type="Gene3D" id="3.30.428.10">
    <property type="entry name" value="HIT-like"/>
    <property type="match status" value="1"/>
</dbReference>
<organism evidence="2 3">
    <name type="scientific">Streptomyces griseorubiginosus</name>
    <dbReference type="NCBI Taxonomy" id="67304"/>
    <lineage>
        <taxon>Bacteria</taxon>
        <taxon>Bacillati</taxon>
        <taxon>Actinomycetota</taxon>
        <taxon>Actinomycetes</taxon>
        <taxon>Kitasatosporales</taxon>
        <taxon>Streptomycetaceae</taxon>
        <taxon>Streptomyces</taxon>
    </lineage>
</organism>
<dbReference type="Proteomes" id="UP000054375">
    <property type="component" value="Unassembled WGS sequence"/>
</dbReference>
<accession>A0A101RWD5</accession>
<evidence type="ECO:0000313" key="3">
    <source>
        <dbReference type="Proteomes" id="UP000054375"/>
    </source>
</evidence>
<reference evidence="2 3" key="1">
    <citation type="submission" date="2015-10" db="EMBL/GenBank/DDBJ databases">
        <title>Draft genome sequence of Streptomyces griseorubiginosus DSM 40469, type strain for the species Streptomyces griseorubiginosus.</title>
        <authorList>
            <person name="Ruckert C."/>
            <person name="Winkler A."/>
            <person name="Kalinowski J."/>
            <person name="Kampfer P."/>
            <person name="Glaeser S."/>
        </authorList>
    </citation>
    <scope>NUCLEOTIDE SEQUENCE [LARGE SCALE GENOMIC DNA]</scope>
    <source>
        <strain evidence="2 3">DSM 40469</strain>
    </source>
</reference>
<dbReference type="RefSeq" id="WP_062242057.1">
    <property type="nucleotide sequence ID" value="NZ_JBIAVY010000004.1"/>
</dbReference>
<comment type="caution">
    <text evidence="2">The sequence shown here is derived from an EMBL/GenBank/DDBJ whole genome shotgun (WGS) entry which is preliminary data.</text>
</comment>
<evidence type="ECO:0008006" key="4">
    <source>
        <dbReference type="Google" id="ProtNLM"/>
    </source>
</evidence>
<feature type="region of interest" description="Disordered" evidence="1">
    <location>
        <begin position="1"/>
        <end position="20"/>
    </location>
</feature>
<sequence length="208" mass="22943">MATSSTPQEPSAFVRRLPTGERLPLPADSVAAWETFPFEGDLRVRPLQPPVLPEPDRHGEHGPEQCRTCLKPVTEALWADDHWRLDAIGTESRLPAVVLLQPRGHHDLADLPAERAAELGPLLQRAERALLGLDGVARVHVNRWGDGAAHLHFWLLARPAGLLQLRGTFLPVWEELLPPVPDEERRQTHRLIAESMAAGGGTSYAPTP</sequence>
<dbReference type="EMBL" id="LMWV01000023">
    <property type="protein sequence ID" value="KUN62967.1"/>
    <property type="molecule type" value="Genomic_DNA"/>
</dbReference>
<protein>
    <recommendedName>
        <fullName evidence="4">Diadenosine tetraphosphate (Ap4A) HIT family hydrolase</fullName>
    </recommendedName>
</protein>